<dbReference type="PANTHER" id="PTHR16305">
    <property type="entry name" value="TESTICULAR SOLUBLE ADENYLYL CYCLASE"/>
    <property type="match status" value="1"/>
</dbReference>
<organism evidence="5 6">
    <name type="scientific">Frieseomelitta varia</name>
    <dbReference type="NCBI Taxonomy" id="561572"/>
    <lineage>
        <taxon>Eukaryota</taxon>
        <taxon>Metazoa</taxon>
        <taxon>Ecdysozoa</taxon>
        <taxon>Arthropoda</taxon>
        <taxon>Hexapoda</taxon>
        <taxon>Insecta</taxon>
        <taxon>Pterygota</taxon>
        <taxon>Neoptera</taxon>
        <taxon>Endopterygota</taxon>
        <taxon>Hymenoptera</taxon>
        <taxon>Apocrita</taxon>
        <taxon>Aculeata</taxon>
        <taxon>Apoidea</taxon>
        <taxon>Anthophila</taxon>
        <taxon>Apidae</taxon>
        <taxon>Frieseomelitta</taxon>
    </lineage>
</organism>
<dbReference type="AlphaFoldDB" id="A0A833VXV9"/>
<evidence type="ECO:0000259" key="4">
    <source>
        <dbReference type="PROSITE" id="PS50125"/>
    </source>
</evidence>
<keyword evidence="3" id="KW-0456">Lyase</keyword>
<dbReference type="GO" id="GO:0009190">
    <property type="term" value="P:cyclic nucleotide biosynthetic process"/>
    <property type="evidence" value="ECO:0007669"/>
    <property type="project" value="InterPro"/>
</dbReference>
<dbReference type="InterPro" id="IPR029787">
    <property type="entry name" value="Nucleotide_cyclase"/>
</dbReference>
<dbReference type="Gene3D" id="3.30.70.1230">
    <property type="entry name" value="Nucleotide cyclase"/>
    <property type="match status" value="2"/>
</dbReference>
<evidence type="ECO:0000313" key="5">
    <source>
        <dbReference type="EMBL" id="KAF3427750.1"/>
    </source>
</evidence>
<dbReference type="SUPFAM" id="SSF55073">
    <property type="entry name" value="Nucleotide cyclase"/>
    <property type="match status" value="1"/>
</dbReference>
<dbReference type="GO" id="GO:0004016">
    <property type="term" value="F:adenylate cyclase activity"/>
    <property type="evidence" value="ECO:0007669"/>
    <property type="project" value="TreeGrafter"/>
</dbReference>
<dbReference type="GO" id="GO:0035556">
    <property type="term" value="P:intracellular signal transduction"/>
    <property type="evidence" value="ECO:0007669"/>
    <property type="project" value="InterPro"/>
</dbReference>
<keyword evidence="6" id="KW-1185">Reference proteome</keyword>
<dbReference type="PANTHER" id="PTHR16305:SF28">
    <property type="entry name" value="GUANYLATE CYCLASE DOMAIN-CONTAINING PROTEIN"/>
    <property type="match status" value="1"/>
</dbReference>
<reference evidence="5" key="1">
    <citation type="submission" date="2019-11" db="EMBL/GenBank/DDBJ databases">
        <title>The nuclear and mitochondrial genomes of Frieseomelitta varia - a highly eusocial stingless bee (Meliponini) with a permanently sterile worker caste.</title>
        <authorList>
            <person name="Freitas F.C.P."/>
            <person name="Lourenco A.P."/>
            <person name="Nunes F.M.F."/>
            <person name="Paschoal A.R."/>
            <person name="Abreu F.C.P."/>
            <person name="Barbin F.O."/>
            <person name="Bataglia L."/>
            <person name="Cardoso-Junior C.A.M."/>
            <person name="Cervoni M.S."/>
            <person name="Silva S.R."/>
            <person name="Dalarmi F."/>
            <person name="Del Lama M.A."/>
            <person name="Depintor T.S."/>
            <person name="Ferreira K.M."/>
            <person name="Goria P.S."/>
            <person name="Jaskot M.C."/>
            <person name="Lago D.C."/>
            <person name="Luna-Lucena D."/>
            <person name="Moda L.M."/>
            <person name="Nascimento L."/>
            <person name="Pedrino M."/>
            <person name="Rabico F.O."/>
            <person name="Sanches F.C."/>
            <person name="Santos D.E."/>
            <person name="Santos C.G."/>
            <person name="Vieira J."/>
            <person name="Lopes T.F."/>
            <person name="Barchuk A.R."/>
            <person name="Hartfelder K."/>
            <person name="Simoes Z.L.P."/>
            <person name="Bitondi M.M.G."/>
            <person name="Pinheiro D.G."/>
        </authorList>
    </citation>
    <scope>NUCLEOTIDE SEQUENCE</scope>
    <source>
        <strain evidence="5">USP_RPSP 00005682</strain>
        <tissue evidence="5">Whole individual</tissue>
    </source>
</reference>
<protein>
    <recommendedName>
        <fullName evidence="4">Guanylate cyclase domain-containing protein</fullName>
    </recommendedName>
</protein>
<comment type="caution">
    <text evidence="5">The sequence shown here is derived from an EMBL/GenBank/DDBJ whole genome shotgun (WGS) entry which is preliminary data.</text>
</comment>
<evidence type="ECO:0000256" key="1">
    <source>
        <dbReference type="ARBA" id="ARBA00022741"/>
    </source>
</evidence>
<keyword evidence="2" id="KW-0067">ATP-binding</keyword>
<proteinExistence type="predicted"/>
<dbReference type="Proteomes" id="UP000655588">
    <property type="component" value="Unassembled WGS sequence"/>
</dbReference>
<evidence type="ECO:0000256" key="2">
    <source>
        <dbReference type="ARBA" id="ARBA00022840"/>
    </source>
</evidence>
<gene>
    <name evidence="5" type="ORF">E2986_11115</name>
</gene>
<dbReference type="PROSITE" id="PS50125">
    <property type="entry name" value="GUANYLATE_CYCLASE_2"/>
    <property type="match status" value="1"/>
</dbReference>
<name>A0A833VXV9_9HYME</name>
<accession>A0A833VXV9</accession>
<evidence type="ECO:0000313" key="6">
    <source>
        <dbReference type="Proteomes" id="UP000655588"/>
    </source>
</evidence>
<evidence type="ECO:0000256" key="3">
    <source>
        <dbReference type="ARBA" id="ARBA00023239"/>
    </source>
</evidence>
<sequence length="650" mass="74761">MLTVNVLISAGKVTFSIIGDDRARHFLIAGNPIEDLKLARRICLPGDLMLSSSAWEHCAPSQYEYVIKDQNNIKVRAIRLDPEDRVLSNVLGRMESLRSVETIESIPSDQRLGESDVSLAFDISIDTEIHRSSFHMRASIIDVLRPNMSTYLRSFISKGVLTAVGFAIFPWRILRATKRFAFSDRKRRIVAVFNGTEANHRGPHHCGSQRMYRPGVDLSGKRALQHYSKKRTLFVVCYMTLKSLRWKEEAKFAIIKIEVSCFKVRASTLLYSSFYGFPYESQISYQTLRTVLCLCSTCKYLLDEMLFTVKFHVFSFPRRCSCRSFFEIVGSGCEVISMFFRSTIQAYFGCPGKAYLYEKDISFQIMYGMKGYESDGEYDNAKNGLLSASHMMKEIRRISNVKTILIGVSTGIAFCGVVGHSVRRQYMVFGTPVDKAKSLTMISLDKISCDYETFLSSALPKEKFRTQGMKMLRKIGKCHVYEFLDEETTKIRLSNLEYVYPILGRCKEMEYFKDILDDIGVAGRVYAGLLMEGPERCGKSRILDAFVTIVRNRQIKLVQLSLHPSYAQKIYATLYDVFLQLFDAENFSTIKNREKIISHKLSEVLNPEDFCYFNTIMRVQFPLSKEYCQDNDWQRHNKTIEMFDVILNEV</sequence>
<dbReference type="EMBL" id="WNWW01000247">
    <property type="protein sequence ID" value="KAF3427750.1"/>
    <property type="molecule type" value="Genomic_DNA"/>
</dbReference>
<dbReference type="InterPro" id="IPR001054">
    <property type="entry name" value="A/G_cyclase"/>
</dbReference>
<dbReference type="GO" id="GO:0005737">
    <property type="term" value="C:cytoplasm"/>
    <property type="evidence" value="ECO:0007669"/>
    <property type="project" value="TreeGrafter"/>
</dbReference>
<dbReference type="GO" id="GO:0005524">
    <property type="term" value="F:ATP binding"/>
    <property type="evidence" value="ECO:0007669"/>
    <property type="project" value="UniProtKB-KW"/>
</dbReference>
<feature type="domain" description="Guanylate cyclase" evidence="4">
    <location>
        <begin position="404"/>
        <end position="440"/>
    </location>
</feature>
<keyword evidence="1" id="KW-0547">Nucleotide-binding</keyword>